<organism evidence="1 2">
    <name type="scientific">Sterolibacterium denitrificans</name>
    <dbReference type="NCBI Taxonomy" id="157592"/>
    <lineage>
        <taxon>Bacteria</taxon>
        <taxon>Pseudomonadati</taxon>
        <taxon>Pseudomonadota</taxon>
        <taxon>Betaproteobacteria</taxon>
        <taxon>Nitrosomonadales</taxon>
        <taxon>Sterolibacteriaceae</taxon>
        <taxon>Sterolibacterium</taxon>
    </lineage>
</organism>
<evidence type="ECO:0000313" key="2">
    <source>
        <dbReference type="Proteomes" id="UP000242886"/>
    </source>
</evidence>
<keyword evidence="2" id="KW-1185">Reference proteome</keyword>
<gene>
    <name evidence="1" type="ORF">SDENCHOL_11227</name>
</gene>
<sequence length="54" mass="6535">MLLDRCRPRSLADLRQWNTNSYLKLNDKPRTRNLYRLRELELVKACEHQNHPSA</sequence>
<dbReference type="RefSeq" id="WP_154716436.1">
    <property type="nucleotide sequence ID" value="NZ_LT837803.1"/>
</dbReference>
<reference evidence="1" key="1">
    <citation type="submission" date="2017-03" db="EMBL/GenBank/DDBJ databases">
        <authorList>
            <consortium name="AG Boll"/>
        </authorList>
    </citation>
    <scope>NUCLEOTIDE SEQUENCE [LARGE SCALE GENOMIC DNA]</scope>
    <source>
        <strain evidence="1">Chol</strain>
    </source>
</reference>
<dbReference type="AlphaFoldDB" id="A0A7Z7MVE3"/>
<dbReference type="EMBL" id="LT837803">
    <property type="protein sequence ID" value="SMB25200.1"/>
    <property type="molecule type" value="Genomic_DNA"/>
</dbReference>
<accession>A0A7Z7MVE3</accession>
<protein>
    <submittedName>
        <fullName evidence="1">Uncharacterized protein</fullName>
    </submittedName>
</protein>
<name>A0A7Z7MVE3_9PROT</name>
<dbReference type="Proteomes" id="UP000242886">
    <property type="component" value="Chromosome SDENCHOL"/>
</dbReference>
<evidence type="ECO:0000313" key="1">
    <source>
        <dbReference type="EMBL" id="SMB25200.1"/>
    </source>
</evidence>
<proteinExistence type="predicted"/>